<protein>
    <submittedName>
        <fullName evidence="1">Uncharacterized protein</fullName>
    </submittedName>
</protein>
<dbReference type="EMBL" id="BQNB010012257">
    <property type="protein sequence ID" value="GJT01257.1"/>
    <property type="molecule type" value="Genomic_DNA"/>
</dbReference>
<accession>A0ABQ5AI58</accession>
<evidence type="ECO:0000313" key="1">
    <source>
        <dbReference type="EMBL" id="GJT01257.1"/>
    </source>
</evidence>
<organism evidence="1 2">
    <name type="scientific">Tanacetum coccineum</name>
    <dbReference type="NCBI Taxonomy" id="301880"/>
    <lineage>
        <taxon>Eukaryota</taxon>
        <taxon>Viridiplantae</taxon>
        <taxon>Streptophyta</taxon>
        <taxon>Embryophyta</taxon>
        <taxon>Tracheophyta</taxon>
        <taxon>Spermatophyta</taxon>
        <taxon>Magnoliopsida</taxon>
        <taxon>eudicotyledons</taxon>
        <taxon>Gunneridae</taxon>
        <taxon>Pentapetalae</taxon>
        <taxon>asterids</taxon>
        <taxon>campanulids</taxon>
        <taxon>Asterales</taxon>
        <taxon>Asteraceae</taxon>
        <taxon>Asteroideae</taxon>
        <taxon>Anthemideae</taxon>
        <taxon>Anthemidinae</taxon>
        <taxon>Tanacetum</taxon>
    </lineage>
</organism>
<proteinExistence type="predicted"/>
<sequence length="120" mass="12594">MIAARYPITHGLAVVQVINTQVRVVIVVAMEKVSGNGERPWGSGDDGGVDKARRCGVCGRRHHHLLSALSPSQMATSASAGARCSSSSVISYQPPHSTQSSSSILLLLHPHLSVISSIAE</sequence>
<reference evidence="1" key="1">
    <citation type="journal article" date="2022" name="Int. J. Mol. Sci.">
        <title>Draft Genome of Tanacetum Coccineum: Genomic Comparison of Closely Related Tanacetum-Family Plants.</title>
        <authorList>
            <person name="Yamashiro T."/>
            <person name="Shiraishi A."/>
            <person name="Nakayama K."/>
            <person name="Satake H."/>
        </authorList>
    </citation>
    <scope>NUCLEOTIDE SEQUENCE</scope>
</reference>
<reference evidence="1" key="2">
    <citation type="submission" date="2022-01" db="EMBL/GenBank/DDBJ databases">
        <authorList>
            <person name="Yamashiro T."/>
            <person name="Shiraishi A."/>
            <person name="Satake H."/>
            <person name="Nakayama K."/>
        </authorList>
    </citation>
    <scope>NUCLEOTIDE SEQUENCE</scope>
</reference>
<name>A0ABQ5AI58_9ASTR</name>
<comment type="caution">
    <text evidence="1">The sequence shown here is derived from an EMBL/GenBank/DDBJ whole genome shotgun (WGS) entry which is preliminary data.</text>
</comment>
<keyword evidence="2" id="KW-1185">Reference proteome</keyword>
<gene>
    <name evidence="1" type="ORF">Tco_0822426</name>
</gene>
<evidence type="ECO:0000313" key="2">
    <source>
        <dbReference type="Proteomes" id="UP001151760"/>
    </source>
</evidence>
<dbReference type="Proteomes" id="UP001151760">
    <property type="component" value="Unassembled WGS sequence"/>
</dbReference>